<comment type="function">
    <text evidence="5">Catalyzes the conversion of chorismate to isochorismate.</text>
</comment>
<name>A0A1E5BZW7_9GAMM</name>
<comment type="catalytic activity">
    <reaction evidence="1 5">
        <text>chorismate = isochorismate</text>
        <dbReference type="Rhea" id="RHEA:18985"/>
        <dbReference type="ChEBI" id="CHEBI:29748"/>
        <dbReference type="ChEBI" id="CHEBI:29780"/>
        <dbReference type="EC" id="5.4.4.2"/>
    </reaction>
</comment>
<feature type="active site" description="Proton acceptor" evidence="5">
    <location>
        <position position="185"/>
    </location>
</feature>
<evidence type="ECO:0000256" key="1">
    <source>
        <dbReference type="ARBA" id="ARBA00000799"/>
    </source>
</evidence>
<comment type="caution">
    <text evidence="7">The sequence shown here is derived from an EMBL/GenBank/DDBJ whole genome shotgun (WGS) entry which is preliminary data.</text>
</comment>
<dbReference type="SUPFAM" id="SSF56322">
    <property type="entry name" value="ADC synthase"/>
    <property type="match status" value="1"/>
</dbReference>
<evidence type="ECO:0000313" key="8">
    <source>
        <dbReference type="Proteomes" id="UP000095039"/>
    </source>
</evidence>
<gene>
    <name evidence="5" type="primary">menF</name>
    <name evidence="7" type="ORF">A1OK_02025</name>
</gene>
<comment type="pathway">
    <text evidence="5">Quinol/quinone metabolism; 1,4-dihydroxy-2-naphthoate biosynthesis; 1,4-dihydroxy-2-naphthoate from chorismate: step 1/7.</text>
</comment>
<keyword evidence="5" id="KW-0474">Menaquinone biosynthesis</keyword>
<dbReference type="UniPathway" id="UPA00079"/>
<feature type="domain" description="Chorismate-utilising enzyme C-terminal" evidence="6">
    <location>
        <begin position="165"/>
        <end position="417"/>
    </location>
</feature>
<dbReference type="InterPro" id="IPR004561">
    <property type="entry name" value="IsoChor_synthase"/>
</dbReference>
<comment type="pathway">
    <text evidence="5">Quinol/quinone metabolism; menaquinone biosynthesis.</text>
</comment>
<feature type="binding site" evidence="5">
    <location>
        <position position="413"/>
    </location>
    <ligand>
        <name>Mg(2+)</name>
        <dbReference type="ChEBI" id="CHEBI:18420"/>
    </ligand>
</feature>
<dbReference type="Pfam" id="PF00425">
    <property type="entry name" value="Chorismate_bind"/>
    <property type="match status" value="1"/>
</dbReference>
<dbReference type="GO" id="GO:0008909">
    <property type="term" value="F:isochorismate synthase activity"/>
    <property type="evidence" value="ECO:0007669"/>
    <property type="project" value="UniProtKB-UniRule"/>
</dbReference>
<dbReference type="UniPathway" id="UPA01057">
    <property type="reaction ID" value="UER00163"/>
</dbReference>
<dbReference type="InterPro" id="IPR015890">
    <property type="entry name" value="Chorismate_C"/>
</dbReference>
<feature type="active site" description="Proton donor" evidence="5">
    <location>
        <position position="235"/>
    </location>
</feature>
<evidence type="ECO:0000256" key="2">
    <source>
        <dbReference type="ARBA" id="ARBA00005297"/>
    </source>
</evidence>
<proteinExistence type="inferred from homology"/>
<reference evidence="7 8" key="1">
    <citation type="journal article" date="2012" name="Science">
        <title>Ecological populations of bacteria act as socially cohesive units of antibiotic production and resistance.</title>
        <authorList>
            <person name="Cordero O.X."/>
            <person name="Wildschutte H."/>
            <person name="Kirkup B."/>
            <person name="Proehl S."/>
            <person name="Ngo L."/>
            <person name="Hussain F."/>
            <person name="Le Roux F."/>
            <person name="Mincer T."/>
            <person name="Polz M.F."/>
        </authorList>
    </citation>
    <scope>NUCLEOTIDE SEQUENCE [LARGE SCALE GENOMIC DNA]</scope>
    <source>
        <strain evidence="7 8">FF-454</strain>
    </source>
</reference>
<dbReference type="InterPro" id="IPR005801">
    <property type="entry name" value="ADC_synthase"/>
</dbReference>
<evidence type="ECO:0000313" key="7">
    <source>
        <dbReference type="EMBL" id="OEE58805.1"/>
    </source>
</evidence>
<keyword evidence="3 5" id="KW-0460">Magnesium</keyword>
<dbReference type="GO" id="GO:0000287">
    <property type="term" value="F:magnesium ion binding"/>
    <property type="evidence" value="ECO:0007669"/>
    <property type="project" value="UniProtKB-UniRule"/>
</dbReference>
<dbReference type="HAMAP" id="MF_01935">
    <property type="entry name" value="MenF"/>
    <property type="match status" value="1"/>
</dbReference>
<dbReference type="EMBL" id="AJWN02000090">
    <property type="protein sequence ID" value="OEE58805.1"/>
    <property type="molecule type" value="Genomic_DNA"/>
</dbReference>
<dbReference type="PANTHER" id="PTHR47253">
    <property type="match status" value="1"/>
</dbReference>
<protein>
    <recommendedName>
        <fullName evidence="5">Isochorismate synthase MenF</fullName>
        <ecNumber evidence="5">5.4.4.2</ecNumber>
    </recommendedName>
    <alternativeName>
        <fullName evidence="5">Isochorismate mutase</fullName>
    </alternativeName>
</protein>
<evidence type="ECO:0000259" key="6">
    <source>
        <dbReference type="Pfam" id="PF00425"/>
    </source>
</evidence>
<comment type="cofactor">
    <cofactor evidence="5">
        <name>Mg(2+)</name>
        <dbReference type="ChEBI" id="CHEBI:18420"/>
    </cofactor>
</comment>
<accession>A0A1E5BZW7</accession>
<keyword evidence="4 5" id="KW-0413">Isomerase</keyword>
<comment type="similarity">
    <text evidence="2 5">Belongs to the isochorismate synthase family.</text>
</comment>
<sequence>MTDLSQAIAQLVDSLSTLSPIPHQLSVCFLWPEEVDPIEWLDAQPIYPKFYWQTRDGREEVMALGQVKTFTDPAAAENVLSTNQRIWGGRSFDGRTARNQRCLQSFFFLPQIEVARQDDTWTLTVNLGDDLLKTQAALSKVTMAHPTLSPPECHILSTEHSPSFPDWSAMIDRALTHIEQTDLQKVVLARKTSLSLDRPVSAAQLLKASRDQNRANFHFMLALDEKHCFVGSTPERLFNRHGEDLSTEALAGTIGRGKSAEDDLALAKWLLNDSKNVYENRLVVDDISSRLASHCQTLTIEKTPHLVRLRKVQHLKRAIDAALNKGVSSATLLDTLQPTAAIAGLPREDAVAFIVENEPFARGWYSGSVGYLSAECSEFCVAIRSALMMGDSLQLFAGAGIVPGSVAESEWKELDRKMSTLLSLLTPIPDSTLEKRAG</sequence>
<keyword evidence="8" id="KW-1185">Reference proteome</keyword>
<dbReference type="GO" id="GO:0009234">
    <property type="term" value="P:menaquinone biosynthetic process"/>
    <property type="evidence" value="ECO:0007669"/>
    <property type="project" value="UniProtKB-UniRule"/>
</dbReference>
<dbReference type="Gene3D" id="3.60.120.10">
    <property type="entry name" value="Anthranilate synthase"/>
    <property type="match status" value="1"/>
</dbReference>
<evidence type="ECO:0000256" key="5">
    <source>
        <dbReference type="HAMAP-Rule" id="MF_01935"/>
    </source>
</evidence>
<dbReference type="InterPro" id="IPR034681">
    <property type="entry name" value="MenF"/>
</dbReference>
<keyword evidence="5" id="KW-0479">Metal-binding</keyword>
<evidence type="ECO:0000256" key="3">
    <source>
        <dbReference type="ARBA" id="ARBA00022842"/>
    </source>
</evidence>
<dbReference type="AlphaFoldDB" id="A0A1E5BZW7"/>
<dbReference type="InterPro" id="IPR044250">
    <property type="entry name" value="MenF-like"/>
</dbReference>
<dbReference type="EC" id="5.4.4.2" evidence="5"/>
<dbReference type="RefSeq" id="WP_016961019.1">
    <property type="nucleotide sequence ID" value="NZ_AJWN02000090.1"/>
</dbReference>
<dbReference type="Proteomes" id="UP000095039">
    <property type="component" value="Unassembled WGS sequence"/>
</dbReference>
<dbReference type="PANTHER" id="PTHR47253:SF4">
    <property type="entry name" value="ISOCHORISMATE SYNTHASE 2, CHLOROPLASTIC"/>
    <property type="match status" value="1"/>
</dbReference>
<evidence type="ECO:0000256" key="4">
    <source>
        <dbReference type="ARBA" id="ARBA00023235"/>
    </source>
</evidence>
<feature type="binding site" evidence="5">
    <location>
        <position position="279"/>
    </location>
    <ligand>
        <name>Mg(2+)</name>
        <dbReference type="ChEBI" id="CHEBI:18420"/>
    </ligand>
</feature>
<dbReference type="NCBIfam" id="TIGR00543">
    <property type="entry name" value="isochor_syn"/>
    <property type="match status" value="1"/>
</dbReference>
<organism evidence="7 8">
    <name type="scientific">Enterovibrio norvegicus FF-454</name>
    <dbReference type="NCBI Taxonomy" id="1185651"/>
    <lineage>
        <taxon>Bacteria</taxon>
        <taxon>Pseudomonadati</taxon>
        <taxon>Pseudomonadota</taxon>
        <taxon>Gammaproteobacteria</taxon>
        <taxon>Vibrionales</taxon>
        <taxon>Vibrionaceae</taxon>
        <taxon>Enterovibrio</taxon>
    </lineage>
</organism>